<dbReference type="EMBL" id="JBAHYK010000256">
    <property type="protein sequence ID" value="KAL0575995.1"/>
    <property type="molecule type" value="Genomic_DNA"/>
</dbReference>
<dbReference type="Pfam" id="PF10346">
    <property type="entry name" value="Con-6"/>
    <property type="match status" value="2"/>
</dbReference>
<comment type="caution">
    <text evidence="2">The sequence shown here is derived from an EMBL/GenBank/DDBJ whole genome shotgun (WGS) entry which is preliminary data.</text>
</comment>
<evidence type="ECO:0000313" key="3">
    <source>
        <dbReference type="Proteomes" id="UP001465976"/>
    </source>
</evidence>
<dbReference type="InterPro" id="IPR052670">
    <property type="entry name" value="UPF0654_domain"/>
</dbReference>
<dbReference type="InterPro" id="IPR018824">
    <property type="entry name" value="Conidiation-specific_6"/>
</dbReference>
<accession>A0ABR3FKT1</accession>
<feature type="compositionally biased region" description="Basic and acidic residues" evidence="1">
    <location>
        <begin position="27"/>
        <end position="45"/>
    </location>
</feature>
<name>A0ABR3FKT1_9AGAR</name>
<sequence>MSTNAGTGDAHTNQVLGGYKATLKNKNASDEAKEHARQVLEEHGASTEPLPQSQKNTNPNPERVQAGYMATLNNPETSDEAKDKAQRILEEQGARVVTEEDEDDQEYVPSETE</sequence>
<feature type="region of interest" description="Disordered" evidence="1">
    <location>
        <begin position="1"/>
        <end position="113"/>
    </location>
</feature>
<organism evidence="2 3">
    <name type="scientific">Marasmius crinis-equi</name>
    <dbReference type="NCBI Taxonomy" id="585013"/>
    <lineage>
        <taxon>Eukaryota</taxon>
        <taxon>Fungi</taxon>
        <taxon>Dikarya</taxon>
        <taxon>Basidiomycota</taxon>
        <taxon>Agaricomycotina</taxon>
        <taxon>Agaricomycetes</taxon>
        <taxon>Agaricomycetidae</taxon>
        <taxon>Agaricales</taxon>
        <taxon>Marasmiineae</taxon>
        <taxon>Marasmiaceae</taxon>
        <taxon>Marasmius</taxon>
    </lineage>
</organism>
<reference evidence="2 3" key="1">
    <citation type="submission" date="2024-02" db="EMBL/GenBank/DDBJ databases">
        <title>A draft genome for the cacao thread blight pathogen Marasmius crinis-equi.</title>
        <authorList>
            <person name="Cohen S.P."/>
            <person name="Baruah I.K."/>
            <person name="Amoako-Attah I."/>
            <person name="Bukari Y."/>
            <person name="Meinhardt L.W."/>
            <person name="Bailey B.A."/>
        </authorList>
    </citation>
    <scope>NUCLEOTIDE SEQUENCE [LARGE SCALE GENOMIC DNA]</scope>
    <source>
        <strain evidence="2 3">GH-76</strain>
    </source>
</reference>
<gene>
    <name evidence="2" type="ORF">V5O48_005995</name>
</gene>
<dbReference type="PANTHER" id="PTHR36576:SF1">
    <property type="entry name" value="UPF0654 PROTEIN C11D3.01C-RELATED"/>
    <property type="match status" value="1"/>
</dbReference>
<feature type="compositionally biased region" description="Basic and acidic residues" evidence="1">
    <location>
        <begin position="79"/>
        <end position="93"/>
    </location>
</feature>
<feature type="compositionally biased region" description="Polar residues" evidence="1">
    <location>
        <begin position="1"/>
        <end position="15"/>
    </location>
</feature>
<dbReference type="Proteomes" id="UP001465976">
    <property type="component" value="Unassembled WGS sequence"/>
</dbReference>
<dbReference type="PANTHER" id="PTHR36576">
    <property type="entry name" value="UPF0654 PROTEIN C11D3.01C-RELATED"/>
    <property type="match status" value="1"/>
</dbReference>
<feature type="compositionally biased region" description="Polar residues" evidence="1">
    <location>
        <begin position="49"/>
        <end position="60"/>
    </location>
</feature>
<evidence type="ECO:0000313" key="2">
    <source>
        <dbReference type="EMBL" id="KAL0575995.1"/>
    </source>
</evidence>
<evidence type="ECO:0008006" key="4">
    <source>
        <dbReference type="Google" id="ProtNLM"/>
    </source>
</evidence>
<keyword evidence="3" id="KW-1185">Reference proteome</keyword>
<protein>
    <recommendedName>
        <fullName evidence="4">Conidiation-specific protein 6</fullName>
    </recommendedName>
</protein>
<feature type="compositionally biased region" description="Acidic residues" evidence="1">
    <location>
        <begin position="99"/>
        <end position="113"/>
    </location>
</feature>
<evidence type="ECO:0000256" key="1">
    <source>
        <dbReference type="SAM" id="MobiDB-lite"/>
    </source>
</evidence>
<proteinExistence type="predicted"/>